<feature type="chain" id="PRO_5047448595" evidence="1">
    <location>
        <begin position="17"/>
        <end position="382"/>
    </location>
</feature>
<dbReference type="InterPro" id="IPR011777">
    <property type="entry name" value="Geranylgeranyl_Rdtase_fam"/>
</dbReference>
<dbReference type="Pfam" id="PF12831">
    <property type="entry name" value="FAD_oxidored"/>
    <property type="match status" value="1"/>
</dbReference>
<evidence type="ECO:0000256" key="1">
    <source>
        <dbReference type="SAM" id="SignalP"/>
    </source>
</evidence>
<dbReference type="Proteomes" id="UP001166293">
    <property type="component" value="Unassembled WGS sequence"/>
</dbReference>
<dbReference type="InterPro" id="IPR050407">
    <property type="entry name" value="Geranylgeranyl_reductase"/>
</dbReference>
<accession>A0ABS6N5J4</accession>
<dbReference type="NCBIfam" id="TIGR02032">
    <property type="entry name" value="GG-red-SF"/>
    <property type="match status" value="1"/>
</dbReference>
<name>A0ABS6N5J4_9RHOB</name>
<organism evidence="2 3">
    <name type="scientific">Thalassococcus arenae</name>
    <dbReference type="NCBI Taxonomy" id="2851652"/>
    <lineage>
        <taxon>Bacteria</taxon>
        <taxon>Pseudomonadati</taxon>
        <taxon>Pseudomonadota</taxon>
        <taxon>Alphaproteobacteria</taxon>
        <taxon>Rhodobacterales</taxon>
        <taxon>Roseobacteraceae</taxon>
        <taxon>Thalassococcus</taxon>
    </lineage>
</organism>
<dbReference type="PANTHER" id="PTHR42685:SF22">
    <property type="entry name" value="CONDITIONED MEDIUM FACTOR RECEPTOR 1"/>
    <property type="match status" value="1"/>
</dbReference>
<proteinExistence type="predicted"/>
<comment type="caution">
    <text evidence="2">The sequence shown here is derived from an EMBL/GenBank/DDBJ whole genome shotgun (WGS) entry which is preliminary data.</text>
</comment>
<sequence length="382" mass="40419">MAAFDLIVLGAGPAGAAAATVAARAGLAVALVDKAAFPRDKLCGGGLTGRALGQYRQIFERAAPPVATEWRAEITFRAFGTDLGTLGDVPPLAMIMRRAFDASMVDDARAAGATLFTGTGPTGLDADTGRVDLPGIRLKAPLLVAADGVNSPVARALFGAAFDRNRIGFALEVEQPDTDRPLRIDFGAADWGYGWQFPKTTGTTIGVGGVLARNTDIKSRLAAYLADLGIDDPAPVKGQFLPFGDFRRLPGKGRVLLAGDAAGLVDPITGEGIGYALESGALAARAAAAALAAGRPDGALRHYAKALAPVHRAIRQAGWLRNLMFRPAFRPAFIRSFRRSRNLKFAYLDVMAGTMEYDRLLRRMTARLPAFAWQAMGGKWPI</sequence>
<reference evidence="2" key="1">
    <citation type="submission" date="2021-06" db="EMBL/GenBank/DDBJ databases">
        <title>Thalassococcus sp. CAU 1522 isolated from sea sand, Republic of Korea.</title>
        <authorList>
            <person name="Kim W."/>
        </authorList>
    </citation>
    <scope>NUCLEOTIDE SEQUENCE</scope>
    <source>
        <strain evidence="2">CAU 1522</strain>
    </source>
</reference>
<gene>
    <name evidence="2" type="ORF">KUH32_05840</name>
</gene>
<evidence type="ECO:0000313" key="2">
    <source>
        <dbReference type="EMBL" id="MBV2359284.1"/>
    </source>
</evidence>
<keyword evidence="3" id="KW-1185">Reference proteome</keyword>
<feature type="signal peptide" evidence="1">
    <location>
        <begin position="1"/>
        <end position="16"/>
    </location>
</feature>
<keyword evidence="1" id="KW-0732">Signal</keyword>
<dbReference type="EMBL" id="JAHRWL010000001">
    <property type="protein sequence ID" value="MBV2359284.1"/>
    <property type="molecule type" value="Genomic_DNA"/>
</dbReference>
<dbReference type="RefSeq" id="WP_217777105.1">
    <property type="nucleotide sequence ID" value="NZ_JAHRWL010000001.1"/>
</dbReference>
<protein>
    <submittedName>
        <fullName evidence="2">Geranylgeranyl reductase family protein</fullName>
    </submittedName>
</protein>
<evidence type="ECO:0000313" key="3">
    <source>
        <dbReference type="Proteomes" id="UP001166293"/>
    </source>
</evidence>
<dbReference type="PANTHER" id="PTHR42685">
    <property type="entry name" value="GERANYLGERANYL DIPHOSPHATE REDUCTASE"/>
    <property type="match status" value="1"/>
</dbReference>